<gene>
    <name evidence="3" type="ORF">AVDCRST_MAG64-1941</name>
</gene>
<dbReference type="Pfam" id="PF13551">
    <property type="entry name" value="HTH_29"/>
    <property type="match status" value="1"/>
</dbReference>
<evidence type="ECO:0000259" key="2">
    <source>
        <dbReference type="Pfam" id="PF13592"/>
    </source>
</evidence>
<dbReference type="Pfam" id="PF13592">
    <property type="entry name" value="HTH_33"/>
    <property type="match status" value="1"/>
</dbReference>
<feature type="domain" description="Winged helix-turn helix" evidence="2">
    <location>
        <begin position="110"/>
        <end position="163"/>
    </location>
</feature>
<name>A0A6J4P5M8_9BACT</name>
<accession>A0A6J4P5M8</accession>
<dbReference type="InterPro" id="IPR009057">
    <property type="entry name" value="Homeodomain-like_sf"/>
</dbReference>
<feature type="compositionally biased region" description="Low complexity" evidence="1">
    <location>
        <begin position="155"/>
        <end position="167"/>
    </location>
</feature>
<sequence>MMLLTPPDPADLTRLDELIAAERAALRRDRLRAVRLSLDGREAADVAAAVGRSRTFVQTWAYRYRDGGLAALAARKQPGRRPKLTADQRAAVRARVLAGPAAADGGVCALRGEDVRRLLEREFGVAHSLRAVYDLLRRLRLSPLRPRPRHRKSDPAAADAWLAAAPLLSPPSGPPGPAGGSRSGSRTRRGSASKGR</sequence>
<feature type="compositionally biased region" description="Pro residues" evidence="1">
    <location>
        <begin position="168"/>
        <end position="177"/>
    </location>
</feature>
<reference evidence="3" key="1">
    <citation type="submission" date="2020-02" db="EMBL/GenBank/DDBJ databases">
        <authorList>
            <person name="Meier V. D."/>
        </authorList>
    </citation>
    <scope>NUCLEOTIDE SEQUENCE</scope>
    <source>
        <strain evidence="3">AVDCRST_MAG64</strain>
    </source>
</reference>
<proteinExistence type="predicted"/>
<dbReference type="SUPFAM" id="SSF46689">
    <property type="entry name" value="Homeodomain-like"/>
    <property type="match status" value="1"/>
</dbReference>
<feature type="compositionally biased region" description="Basic residues" evidence="1">
    <location>
        <begin position="185"/>
        <end position="196"/>
    </location>
</feature>
<dbReference type="EMBL" id="CADCUQ010000443">
    <property type="protein sequence ID" value="CAA9405116.1"/>
    <property type="molecule type" value="Genomic_DNA"/>
</dbReference>
<organism evidence="3">
    <name type="scientific">uncultured Phycisphaerae bacterium</name>
    <dbReference type="NCBI Taxonomy" id="904963"/>
    <lineage>
        <taxon>Bacteria</taxon>
        <taxon>Pseudomonadati</taxon>
        <taxon>Planctomycetota</taxon>
        <taxon>Phycisphaerae</taxon>
        <taxon>environmental samples</taxon>
    </lineage>
</organism>
<evidence type="ECO:0000313" key="3">
    <source>
        <dbReference type="EMBL" id="CAA9405116.1"/>
    </source>
</evidence>
<dbReference type="InterPro" id="IPR025959">
    <property type="entry name" value="Winged_HTH_dom"/>
</dbReference>
<feature type="region of interest" description="Disordered" evidence="1">
    <location>
        <begin position="145"/>
        <end position="196"/>
    </location>
</feature>
<evidence type="ECO:0000256" key="1">
    <source>
        <dbReference type="SAM" id="MobiDB-lite"/>
    </source>
</evidence>
<protein>
    <recommendedName>
        <fullName evidence="2">Winged helix-turn helix domain-containing protein</fullName>
    </recommendedName>
</protein>
<dbReference type="AlphaFoldDB" id="A0A6J4P5M8"/>